<name>A0A0G4IF30_9ALVE</name>
<accession>A0A0G4IF30</accession>
<proteinExistence type="predicted"/>
<dbReference type="EMBL" id="CDMZ01005902">
    <property type="protein sequence ID" value="CEM55705.1"/>
    <property type="molecule type" value="Genomic_DNA"/>
</dbReference>
<evidence type="ECO:0000313" key="2">
    <source>
        <dbReference type="EMBL" id="CEM55705.1"/>
    </source>
</evidence>
<feature type="region of interest" description="Disordered" evidence="1">
    <location>
        <begin position="1"/>
        <end position="21"/>
    </location>
</feature>
<feature type="region of interest" description="Disordered" evidence="1">
    <location>
        <begin position="276"/>
        <end position="296"/>
    </location>
</feature>
<gene>
    <name evidence="2" type="ORF">Cvel_13763</name>
</gene>
<evidence type="ECO:0000256" key="1">
    <source>
        <dbReference type="SAM" id="MobiDB-lite"/>
    </source>
</evidence>
<dbReference type="AlphaFoldDB" id="A0A0G4IF30"/>
<organism evidence="2">
    <name type="scientific">Chromera velia CCMP2878</name>
    <dbReference type="NCBI Taxonomy" id="1169474"/>
    <lineage>
        <taxon>Eukaryota</taxon>
        <taxon>Sar</taxon>
        <taxon>Alveolata</taxon>
        <taxon>Colpodellida</taxon>
        <taxon>Chromeraceae</taxon>
        <taxon>Chromera</taxon>
    </lineage>
</organism>
<protein>
    <submittedName>
        <fullName evidence="2">Uncharacterized protein</fullName>
    </submittedName>
</protein>
<reference evidence="2" key="1">
    <citation type="submission" date="2014-11" db="EMBL/GenBank/DDBJ databases">
        <authorList>
            <person name="Otto D Thomas"/>
            <person name="Naeem Raeece"/>
        </authorList>
    </citation>
    <scope>NUCLEOTIDE SEQUENCE</scope>
</reference>
<sequence>MFEIGNQPPPQPNFLENRAKPITESQKFMTAGLRRQCETDLKGGEMSSIGMDTYFADATGILPPRGRAHLSCPKSSEAEWRRSRREVVPPHWETAAAEKTSEPLKKLTALPVLPPVKRQAEKTHIVPKVDRTEMWDVPQGLKTVVDPFTGERVNEFRSSEHTVENEMQTKQRSWSYAEKRNLIGTAALGDKSYKQPEFCPGFYQPAGLIPGSTFTSGDHERTIRAGTRGWQEFLAERPKGALSLTYKQAESLRRQKEVRDDVKGLVDWEKAALAGVDANYQDPDESDSEEAQPTKG</sequence>
<dbReference type="VEuPathDB" id="CryptoDB:Cvel_13763"/>